<comment type="function">
    <text evidence="5">Functions in brassinosteroid signaling. May function as transcriptional repressor.</text>
</comment>
<evidence type="ECO:0000256" key="6">
    <source>
        <dbReference type="SAM" id="MobiDB-lite"/>
    </source>
</evidence>
<dbReference type="PANTHER" id="PTHR31506">
    <property type="entry name" value="BES1/BZR1 HOMOLOG PROTEIN 3-RELATED"/>
    <property type="match status" value="1"/>
</dbReference>
<dbReference type="GO" id="GO:0003677">
    <property type="term" value="F:DNA binding"/>
    <property type="evidence" value="ECO:0007669"/>
    <property type="project" value="UniProtKB-UniRule"/>
</dbReference>
<evidence type="ECO:0000313" key="9">
    <source>
        <dbReference type="Proteomes" id="UP000187406"/>
    </source>
</evidence>
<evidence type="ECO:0000256" key="1">
    <source>
        <dbReference type="ARBA" id="ARBA00005909"/>
    </source>
</evidence>
<dbReference type="GO" id="GO:0006351">
    <property type="term" value="P:DNA-templated transcription"/>
    <property type="evidence" value="ECO:0007669"/>
    <property type="project" value="InterPro"/>
</dbReference>
<dbReference type="STRING" id="3775.A0A1Q3BGX0"/>
<keyword evidence="4 5" id="KW-0804">Transcription</keyword>
<proteinExistence type="inferred from homology"/>
<evidence type="ECO:0000256" key="5">
    <source>
        <dbReference type="RuleBase" id="RU369040"/>
    </source>
</evidence>
<dbReference type="GO" id="GO:0005634">
    <property type="term" value="C:nucleus"/>
    <property type="evidence" value="ECO:0007669"/>
    <property type="project" value="UniProtKB-SubCell"/>
</dbReference>
<keyword evidence="9" id="KW-1185">Reference proteome</keyword>
<dbReference type="InParanoid" id="A0A1Q3BGX0"/>
<dbReference type="Pfam" id="PF05687">
    <property type="entry name" value="BES1_N"/>
    <property type="match status" value="1"/>
</dbReference>
<comment type="caution">
    <text evidence="8">The sequence shown here is derived from an EMBL/GenBank/DDBJ whole genome shotgun (WGS) entry which is preliminary data.</text>
</comment>
<dbReference type="PANTHER" id="PTHR31506:SF4">
    <property type="entry name" value="BES1_BZR1 PLANT TRANSCRIPTION FACTOR N-TERMINAL DOMAIN-CONTAINING PROTEIN"/>
    <property type="match status" value="1"/>
</dbReference>
<dbReference type="AlphaFoldDB" id="A0A1Q3BGX0"/>
<comment type="similarity">
    <text evidence="1 5">Belongs to the BZR/LAT61 family.</text>
</comment>
<dbReference type="EMBL" id="BDDD01000530">
    <property type="protein sequence ID" value="GAV67250.1"/>
    <property type="molecule type" value="Genomic_DNA"/>
</dbReference>
<sequence>MVGCSSRSIKTSSVSGGRSESEKEKTKMRERQRRAITTNIFNGLRKHGGYNLSPRADINVLLRELAREAGWVVEPDGTTYRSKIVNCCPVCGGGTKTSTNPSPTSSIIIGGGGDCSTTASPLRMPVLEDPIIISGSPITNLANSTSYIPGDGIGSGGFIIGDHLMALYMCGGFIGGNEIQNINTTTTATTRIAGGNGI</sequence>
<feature type="region of interest" description="Disordered" evidence="6">
    <location>
        <begin position="1"/>
        <end position="31"/>
    </location>
</feature>
<keyword evidence="3 5" id="KW-0238">DNA-binding</keyword>
<dbReference type="OrthoDB" id="1907033at2759"/>
<keyword evidence="5" id="KW-1070">Brassinosteroid signaling pathway</keyword>
<name>A0A1Q3BGX0_CEPFO</name>
<dbReference type="GO" id="GO:0003700">
    <property type="term" value="F:DNA-binding transcription factor activity"/>
    <property type="evidence" value="ECO:0007669"/>
    <property type="project" value="UniProtKB-UniRule"/>
</dbReference>
<dbReference type="GO" id="GO:0009742">
    <property type="term" value="P:brassinosteroid mediated signaling pathway"/>
    <property type="evidence" value="ECO:0007669"/>
    <property type="project" value="UniProtKB-UniRule"/>
</dbReference>
<protein>
    <recommendedName>
        <fullName evidence="5">Protein BZR1 homolog</fullName>
    </recommendedName>
    <alternativeName>
        <fullName evidence="5">Protein BRASSINAZOLE-RESISTANT 1 homolog</fullName>
    </alternativeName>
</protein>
<comment type="subcellular location">
    <subcellularLocation>
        <location evidence="5">Nucleus</location>
    </subcellularLocation>
</comment>
<evidence type="ECO:0000256" key="4">
    <source>
        <dbReference type="ARBA" id="ARBA00023163"/>
    </source>
</evidence>
<feature type="domain" description="BES1/BZR1 plant transcription factor N-terminal" evidence="7">
    <location>
        <begin position="19"/>
        <end position="108"/>
    </location>
</feature>
<feature type="compositionally biased region" description="Polar residues" evidence="6">
    <location>
        <begin position="1"/>
        <end position="18"/>
    </location>
</feature>
<gene>
    <name evidence="8" type="ORF">CFOL_v3_10756</name>
</gene>
<dbReference type="Proteomes" id="UP000187406">
    <property type="component" value="Unassembled WGS sequence"/>
</dbReference>
<organism evidence="8 9">
    <name type="scientific">Cephalotus follicularis</name>
    <name type="common">Albany pitcher plant</name>
    <dbReference type="NCBI Taxonomy" id="3775"/>
    <lineage>
        <taxon>Eukaryota</taxon>
        <taxon>Viridiplantae</taxon>
        <taxon>Streptophyta</taxon>
        <taxon>Embryophyta</taxon>
        <taxon>Tracheophyta</taxon>
        <taxon>Spermatophyta</taxon>
        <taxon>Magnoliopsida</taxon>
        <taxon>eudicotyledons</taxon>
        <taxon>Gunneridae</taxon>
        <taxon>Pentapetalae</taxon>
        <taxon>rosids</taxon>
        <taxon>fabids</taxon>
        <taxon>Oxalidales</taxon>
        <taxon>Cephalotaceae</taxon>
        <taxon>Cephalotus</taxon>
    </lineage>
</organism>
<evidence type="ECO:0000256" key="2">
    <source>
        <dbReference type="ARBA" id="ARBA00023015"/>
    </source>
</evidence>
<reference evidence="9" key="1">
    <citation type="submission" date="2016-04" db="EMBL/GenBank/DDBJ databases">
        <title>Cephalotus genome sequencing.</title>
        <authorList>
            <person name="Fukushima K."/>
            <person name="Hasebe M."/>
            <person name="Fang X."/>
        </authorList>
    </citation>
    <scope>NUCLEOTIDE SEQUENCE [LARGE SCALE GENOMIC DNA]</scope>
    <source>
        <strain evidence="9">cv. St1</strain>
    </source>
</reference>
<evidence type="ECO:0000256" key="3">
    <source>
        <dbReference type="ARBA" id="ARBA00023125"/>
    </source>
</evidence>
<evidence type="ECO:0000259" key="7">
    <source>
        <dbReference type="Pfam" id="PF05687"/>
    </source>
</evidence>
<dbReference type="InterPro" id="IPR008540">
    <property type="entry name" value="BES1_N"/>
</dbReference>
<feature type="compositionally biased region" description="Basic and acidic residues" evidence="6">
    <location>
        <begin position="19"/>
        <end position="29"/>
    </location>
</feature>
<dbReference type="InterPro" id="IPR033264">
    <property type="entry name" value="BZR"/>
</dbReference>
<accession>A0A1Q3BGX0</accession>
<evidence type="ECO:0000313" key="8">
    <source>
        <dbReference type="EMBL" id="GAV67250.1"/>
    </source>
</evidence>
<keyword evidence="2 5" id="KW-0805">Transcription regulation</keyword>